<feature type="compositionally biased region" description="Polar residues" evidence="1">
    <location>
        <begin position="203"/>
        <end position="219"/>
    </location>
</feature>
<dbReference type="PANTHER" id="PTHR40623:SF2">
    <property type="entry name" value="INTEGRAL MEMBRANE PROTEIN"/>
    <property type="match status" value="1"/>
</dbReference>
<reference evidence="3 4" key="1">
    <citation type="submission" date="2013-03" db="EMBL/GenBank/DDBJ databases">
        <title>The Genome Sequence of Cladophialophora yegresii CBS 114405.</title>
        <authorList>
            <consortium name="The Broad Institute Genomics Platform"/>
            <person name="Cuomo C."/>
            <person name="de Hoog S."/>
            <person name="Gorbushina A."/>
            <person name="Walker B."/>
            <person name="Young S.K."/>
            <person name="Zeng Q."/>
            <person name="Gargeya S."/>
            <person name="Fitzgerald M."/>
            <person name="Haas B."/>
            <person name="Abouelleil A."/>
            <person name="Allen A.W."/>
            <person name="Alvarado L."/>
            <person name="Arachchi H.M."/>
            <person name="Berlin A.M."/>
            <person name="Chapman S.B."/>
            <person name="Gainer-Dewar J."/>
            <person name="Goldberg J."/>
            <person name="Griggs A."/>
            <person name="Gujja S."/>
            <person name="Hansen M."/>
            <person name="Howarth C."/>
            <person name="Imamovic A."/>
            <person name="Ireland A."/>
            <person name="Larimer J."/>
            <person name="McCowan C."/>
            <person name="Murphy C."/>
            <person name="Pearson M."/>
            <person name="Poon T.W."/>
            <person name="Priest M."/>
            <person name="Roberts A."/>
            <person name="Saif S."/>
            <person name="Shea T."/>
            <person name="Sisk P."/>
            <person name="Sykes S."/>
            <person name="Wortman J."/>
            <person name="Nusbaum C."/>
            <person name="Birren B."/>
        </authorList>
    </citation>
    <scope>NUCLEOTIDE SEQUENCE [LARGE SCALE GENOMIC DNA]</scope>
    <source>
        <strain evidence="3 4">CBS 114405</strain>
    </source>
</reference>
<dbReference type="GeneID" id="19180756"/>
<name>W9VT49_9EURO</name>
<dbReference type="Proteomes" id="UP000019473">
    <property type="component" value="Unassembled WGS sequence"/>
</dbReference>
<evidence type="ECO:0000313" key="4">
    <source>
        <dbReference type="Proteomes" id="UP000019473"/>
    </source>
</evidence>
<feature type="region of interest" description="Disordered" evidence="1">
    <location>
        <begin position="192"/>
        <end position="219"/>
    </location>
</feature>
<dbReference type="OrthoDB" id="5426165at2759"/>
<evidence type="ECO:0000313" key="3">
    <source>
        <dbReference type="EMBL" id="EXJ58748.1"/>
    </source>
</evidence>
<keyword evidence="2" id="KW-1133">Transmembrane helix</keyword>
<evidence type="ECO:0000256" key="1">
    <source>
        <dbReference type="SAM" id="MobiDB-lite"/>
    </source>
</evidence>
<keyword evidence="2" id="KW-0472">Membrane</keyword>
<sequence length="249" mass="26581">MGQTVTARFCSRLKQVLPSSSITTATSTAAGSTLLLVRPPPPVFLQSIFSSPVDHIPSCAIGSLVLVPLALQKWGSTSSSFLASSIATIPASGNMQDPFPDGAVFFLEWPTWARLALVLGGTFAIVLILAFLVRLRHYVRDKRRAKRAAAEQAERGEMTMVAALEDDALFGMRALLEDPEVEGVWNSREATPMHLDGGVCTPPASQSTTKAPKHSSNSSTTIYDTADIGLASPTGIARLELMRQLANSV</sequence>
<dbReference type="AlphaFoldDB" id="W9VT49"/>
<gene>
    <name evidence="3" type="ORF">A1O7_06178</name>
</gene>
<dbReference type="PANTHER" id="PTHR40623">
    <property type="entry name" value="INTEGRAL MEMBRANE PROTEIN"/>
    <property type="match status" value="1"/>
</dbReference>
<evidence type="ECO:0000256" key="2">
    <source>
        <dbReference type="SAM" id="Phobius"/>
    </source>
</evidence>
<keyword evidence="2" id="KW-0812">Transmembrane</keyword>
<accession>W9VT49</accession>
<dbReference type="RefSeq" id="XP_007758371.1">
    <property type="nucleotide sequence ID" value="XM_007760181.1"/>
</dbReference>
<keyword evidence="4" id="KW-1185">Reference proteome</keyword>
<dbReference type="HOGENOM" id="CLU_1115655_0_0_1"/>
<dbReference type="VEuPathDB" id="FungiDB:A1O7_06178"/>
<dbReference type="STRING" id="1182544.W9VT49"/>
<proteinExistence type="predicted"/>
<protein>
    <submittedName>
        <fullName evidence="3">Uncharacterized protein</fullName>
    </submittedName>
</protein>
<feature type="transmembrane region" description="Helical" evidence="2">
    <location>
        <begin position="112"/>
        <end position="133"/>
    </location>
</feature>
<organism evidence="3 4">
    <name type="scientific">Cladophialophora yegresii CBS 114405</name>
    <dbReference type="NCBI Taxonomy" id="1182544"/>
    <lineage>
        <taxon>Eukaryota</taxon>
        <taxon>Fungi</taxon>
        <taxon>Dikarya</taxon>
        <taxon>Ascomycota</taxon>
        <taxon>Pezizomycotina</taxon>
        <taxon>Eurotiomycetes</taxon>
        <taxon>Chaetothyriomycetidae</taxon>
        <taxon>Chaetothyriales</taxon>
        <taxon>Herpotrichiellaceae</taxon>
        <taxon>Cladophialophora</taxon>
    </lineage>
</organism>
<dbReference type="EMBL" id="AMGW01000004">
    <property type="protein sequence ID" value="EXJ58748.1"/>
    <property type="molecule type" value="Genomic_DNA"/>
</dbReference>
<comment type="caution">
    <text evidence="3">The sequence shown here is derived from an EMBL/GenBank/DDBJ whole genome shotgun (WGS) entry which is preliminary data.</text>
</comment>